<dbReference type="GO" id="GO:0005886">
    <property type="term" value="C:plasma membrane"/>
    <property type="evidence" value="ECO:0007669"/>
    <property type="project" value="TreeGrafter"/>
</dbReference>
<organism evidence="13 14">
    <name type="scientific">Echinococcus granulosus</name>
    <name type="common">Hydatid tapeworm</name>
    <dbReference type="NCBI Taxonomy" id="6210"/>
    <lineage>
        <taxon>Eukaryota</taxon>
        <taxon>Metazoa</taxon>
        <taxon>Spiralia</taxon>
        <taxon>Lophotrochozoa</taxon>
        <taxon>Platyhelminthes</taxon>
        <taxon>Cestoda</taxon>
        <taxon>Eucestoda</taxon>
        <taxon>Cyclophyllidea</taxon>
        <taxon>Taeniidae</taxon>
        <taxon>Echinococcus</taxon>
        <taxon>Echinococcus granulosus group</taxon>
    </lineage>
</organism>
<feature type="transmembrane region" description="Helical" evidence="11">
    <location>
        <begin position="316"/>
        <end position="336"/>
    </location>
</feature>
<dbReference type="GO" id="GO:0015385">
    <property type="term" value="F:sodium:proton antiporter activity"/>
    <property type="evidence" value="ECO:0007669"/>
    <property type="project" value="InterPro"/>
</dbReference>
<feature type="transmembrane region" description="Helical" evidence="11">
    <location>
        <begin position="226"/>
        <end position="247"/>
    </location>
</feature>
<protein>
    <recommendedName>
        <fullName evidence="9">Sodium/hydrogen exchanger</fullName>
    </recommendedName>
</protein>
<name>W6V035_ECHGR</name>
<dbReference type="STRING" id="6210.W6V035"/>
<keyword evidence="4 11" id="KW-1133">Transmembrane helix</keyword>
<dbReference type="Gene3D" id="6.10.140.1330">
    <property type="match status" value="1"/>
</dbReference>
<dbReference type="PRINTS" id="PR01084">
    <property type="entry name" value="NAHEXCHNGR"/>
</dbReference>
<feature type="domain" description="Cation/H+ exchanger transmembrane" evidence="12">
    <location>
        <begin position="73"/>
        <end position="479"/>
    </location>
</feature>
<dbReference type="InterPro" id="IPR004709">
    <property type="entry name" value="NaH_exchanger"/>
</dbReference>
<evidence type="ECO:0000259" key="12">
    <source>
        <dbReference type="Pfam" id="PF00999"/>
    </source>
</evidence>
<evidence type="ECO:0000256" key="7">
    <source>
        <dbReference type="ARBA" id="ARBA00023136"/>
    </source>
</evidence>
<keyword evidence="5" id="KW-0915">Sodium</keyword>
<comment type="subcellular location">
    <subcellularLocation>
        <location evidence="1">Membrane</location>
        <topology evidence="1">Multi-pass membrane protein</topology>
    </subcellularLocation>
</comment>
<accession>W6V035</accession>
<dbReference type="PANTHER" id="PTHR10110:SF126">
    <property type="entry name" value="NA(+)_H(+) EXCHANGER PROTEIN 7"/>
    <property type="match status" value="1"/>
</dbReference>
<feature type="transmembrane region" description="Helical" evidence="11">
    <location>
        <begin position="455"/>
        <end position="474"/>
    </location>
</feature>
<evidence type="ECO:0000256" key="8">
    <source>
        <dbReference type="ARBA" id="ARBA00023201"/>
    </source>
</evidence>
<evidence type="ECO:0000256" key="2">
    <source>
        <dbReference type="ARBA" id="ARBA00022448"/>
    </source>
</evidence>
<dbReference type="EMBL" id="APAU02000046">
    <property type="protein sequence ID" value="EUB59324.1"/>
    <property type="molecule type" value="Genomic_DNA"/>
</dbReference>
<dbReference type="InterPro" id="IPR018422">
    <property type="entry name" value="Cation/H_exchanger_CPA1"/>
</dbReference>
<keyword evidence="14" id="KW-1185">Reference proteome</keyword>
<feature type="transmembrane region" description="Helical" evidence="11">
    <location>
        <begin position="159"/>
        <end position="186"/>
    </location>
</feature>
<feature type="transmembrane region" description="Helical" evidence="11">
    <location>
        <begin position="262"/>
        <end position="286"/>
    </location>
</feature>
<dbReference type="GO" id="GO:0051453">
    <property type="term" value="P:regulation of intracellular pH"/>
    <property type="evidence" value="ECO:0007669"/>
    <property type="project" value="TreeGrafter"/>
</dbReference>
<feature type="transmembrane region" description="Helical" evidence="11">
    <location>
        <begin position="63"/>
        <end position="83"/>
    </location>
</feature>
<evidence type="ECO:0000256" key="4">
    <source>
        <dbReference type="ARBA" id="ARBA00022989"/>
    </source>
</evidence>
<keyword evidence="6 9" id="KW-0406">Ion transport</keyword>
<feature type="transmembrane region" description="Helical" evidence="11">
    <location>
        <begin position="382"/>
        <end position="404"/>
    </location>
</feature>
<dbReference type="AlphaFoldDB" id="W6V035"/>
<feature type="transmembrane region" description="Helical" evidence="11">
    <location>
        <begin position="425"/>
        <end position="443"/>
    </location>
</feature>
<evidence type="ECO:0000256" key="9">
    <source>
        <dbReference type="RuleBase" id="RU003722"/>
    </source>
</evidence>
<comment type="caution">
    <text evidence="13">The sequence shown here is derived from an EMBL/GenBank/DDBJ whole genome shotgun (WGS) entry which is preliminary data.</text>
</comment>
<keyword evidence="2 9" id="KW-0813">Transport</keyword>
<keyword evidence="9" id="KW-0050">Antiport</keyword>
<comment type="similarity">
    <text evidence="9">Belongs to the monovalent cation:proton antiporter 1 (CPA1) transporter (TC 2.A.36) family.</text>
</comment>
<dbReference type="RefSeq" id="XP_024350520.1">
    <property type="nucleotide sequence ID" value="XM_024495057.1"/>
</dbReference>
<dbReference type="GO" id="GO:0098719">
    <property type="term" value="P:sodium ion import across plasma membrane"/>
    <property type="evidence" value="ECO:0007669"/>
    <property type="project" value="TreeGrafter"/>
</dbReference>
<keyword evidence="3 9" id="KW-0812">Transmembrane</keyword>
<evidence type="ECO:0000313" key="14">
    <source>
        <dbReference type="Proteomes" id="UP000019149"/>
    </source>
</evidence>
<sequence length="768" mass="86004">MTLVVTKPLAHTCMILLSDWLWVRKQLTSSVVAKSLLNTAMNTSEENIEVPKVALASWNFEEVSTFLCLALFILLILLMKYVYHKLKWINSYVPESLILLVIGLIFGAIVWYVPEAGPKLKSIRLTPSLFFNILLPPIVLESAYSLFNRTFADYFEPIMLFAVMGTVLNFVLIGFGTFGIDVLIGLGEPLIDLSIKEHLLFASLIVAVDPVAVLAIFQDIGVDAGLYYMVFGESLLNDAVTVVLYNIMSAFVAAEQILVKDIFVGIGSFFTVSLGGALVGLILGILSCLITRLSALAGALPLILMSYIAYMIGDLFGWSGIISMIVCGVFQAAYAFRNLAPLEVILLRNAVEQISSICEAIIFLLLGLEVMATQLIWHTGFIITAVILCLFARTLITFVLSAIVNHNKPKHSNIHWSEQVIISYGGLRGAVAFSLAILINPQFLGLHGERARNVLITATLVIILFTVAFMGITMKPLVRLLNIRLATDKENKLLTTLNNSVMNQALLYIETLVGEQGSHHFREVLYHLDDKYIRPFLQKNAMRHNQKIISVYEKFALAFHTDAIEDRKKLNEMNEKEESMQTSGNAIAEPGASPRPRLQRLHTSPFKELDDVEESKVFGPSVKLRMPDYVRRRVNVASMYQGEDSDIYAAHRNIYHEANDAHFAQFSRGQERLWEALAEHIRENSRGGIHVKNTRAMSVDSAISAPKSPVKHRSRRRFMRLHTDAPGYRIHSQTPPRESEELLQRDNAGHYFARNPKSPKFLAPTTEI</sequence>
<dbReference type="Pfam" id="PF00999">
    <property type="entry name" value="Na_H_Exchanger"/>
    <property type="match status" value="1"/>
</dbReference>
<dbReference type="NCBIfam" id="TIGR00840">
    <property type="entry name" value="b_cpa1"/>
    <property type="match status" value="1"/>
</dbReference>
<feature type="transmembrane region" description="Helical" evidence="11">
    <location>
        <begin position="95"/>
        <end position="113"/>
    </location>
</feature>
<evidence type="ECO:0000256" key="6">
    <source>
        <dbReference type="ARBA" id="ARBA00023065"/>
    </source>
</evidence>
<evidence type="ECO:0000256" key="5">
    <source>
        <dbReference type="ARBA" id="ARBA00023053"/>
    </source>
</evidence>
<dbReference type="Proteomes" id="UP000019149">
    <property type="component" value="Unassembled WGS sequence"/>
</dbReference>
<dbReference type="GO" id="GO:0015386">
    <property type="term" value="F:potassium:proton antiporter activity"/>
    <property type="evidence" value="ECO:0007669"/>
    <property type="project" value="TreeGrafter"/>
</dbReference>
<reference evidence="13 14" key="1">
    <citation type="journal article" date="2013" name="Nat. Genet.">
        <title>The genome of the hydatid tapeworm Echinococcus granulosus.</title>
        <authorList>
            <person name="Zheng H."/>
            <person name="Zhang W."/>
            <person name="Zhang L."/>
            <person name="Zhang Z."/>
            <person name="Li J."/>
            <person name="Lu G."/>
            <person name="Zhu Y."/>
            <person name="Wang Y."/>
            <person name="Huang Y."/>
            <person name="Liu J."/>
            <person name="Kang H."/>
            <person name="Chen J."/>
            <person name="Wang L."/>
            <person name="Chen A."/>
            <person name="Yu S."/>
            <person name="Gao Z."/>
            <person name="Jin L."/>
            <person name="Gu W."/>
            <person name="Wang Z."/>
            <person name="Zhao L."/>
            <person name="Shi B."/>
            <person name="Wen H."/>
            <person name="Lin R."/>
            <person name="Jones M.K."/>
            <person name="Brejova B."/>
            <person name="Vinar T."/>
            <person name="Zhao G."/>
            <person name="McManus D.P."/>
            <person name="Chen Z."/>
            <person name="Zhou Y."/>
            <person name="Wang S."/>
        </authorList>
    </citation>
    <scope>NUCLEOTIDE SEQUENCE [LARGE SCALE GENOMIC DNA]</scope>
</reference>
<proteinExistence type="inferred from homology"/>
<keyword evidence="7 11" id="KW-0472">Membrane</keyword>
<dbReference type="CTD" id="36341523"/>
<dbReference type="OrthoDB" id="196264at2759"/>
<evidence type="ECO:0000256" key="10">
    <source>
        <dbReference type="SAM" id="MobiDB-lite"/>
    </source>
</evidence>
<feature type="transmembrane region" description="Helical" evidence="11">
    <location>
        <begin position="293"/>
        <end position="310"/>
    </location>
</feature>
<evidence type="ECO:0000256" key="3">
    <source>
        <dbReference type="ARBA" id="ARBA00022692"/>
    </source>
</evidence>
<feature type="region of interest" description="Disordered" evidence="10">
    <location>
        <begin position="578"/>
        <end position="598"/>
    </location>
</feature>
<feature type="transmembrane region" description="Helical" evidence="11">
    <location>
        <begin position="125"/>
        <end position="147"/>
    </location>
</feature>
<evidence type="ECO:0000256" key="1">
    <source>
        <dbReference type="ARBA" id="ARBA00004141"/>
    </source>
</evidence>
<dbReference type="KEGG" id="egl:EGR_05808"/>
<feature type="transmembrane region" description="Helical" evidence="11">
    <location>
        <begin position="357"/>
        <end position="376"/>
    </location>
</feature>
<evidence type="ECO:0000313" key="13">
    <source>
        <dbReference type="EMBL" id="EUB59324.1"/>
    </source>
</evidence>
<dbReference type="GeneID" id="36341523"/>
<dbReference type="InterPro" id="IPR006153">
    <property type="entry name" value="Cation/H_exchanger_TM"/>
</dbReference>
<evidence type="ECO:0000256" key="11">
    <source>
        <dbReference type="SAM" id="Phobius"/>
    </source>
</evidence>
<gene>
    <name evidence="13" type="ORF">EGR_05808</name>
</gene>
<dbReference type="PANTHER" id="PTHR10110">
    <property type="entry name" value="SODIUM/HYDROGEN EXCHANGER"/>
    <property type="match status" value="1"/>
</dbReference>
<feature type="transmembrane region" description="Helical" evidence="11">
    <location>
        <begin position="198"/>
        <end position="217"/>
    </location>
</feature>
<keyword evidence="8 9" id="KW-0739">Sodium transport</keyword>
<dbReference type="OMA" id="LVNEREW"/>